<dbReference type="EC" id="2.7.11.1" evidence="1"/>
<sequence length="653" mass="72341">MGKNAICNGTKPASDADPEAVVEMDPTQRYLRYTDALGKGAYKKVYKAFDQIDGMEVAWNKVSIDKMLHSPENLSRLYSEVHFLKTLQHENILKFHTSWVDDENRYINIITELFTSGSLRAYRKKHQQVDLKAIKNWARQILRGLVYLHNHNPPIIHRDLKCDNIFINGNSGEVKIGDLGLATMMLQAKAHSVLGTPEFMAPELYEEEYNELVDVYSFGMCLLEMVTLEYPYSECQNAAQIFKRVSTGVKPAALEKVTNLQLHAFIEQCLVPVSERKSAEELLEDPFLKCSNSEQVKPYDISSAVLPLKSHSSTSADKSLLDVEVECQLSSINNSAVEGIYVEPASPILQLVRVNRDIEFSLEGGTIDENSVSLYMRIIDSNGHVNNVHFTFYLDSDTSHGVAREMVEQLELGDCHVPFLSEFIDYLISCLVPEWRHLPEQLANGDNASPGGCVSAFENELKLQGELTGENGVMLKNNSLLPFALEKGDGIPNSNKDGRSDHDSSLTSLELAEANGELKAGSGSSLTVAPLKEDGEEMKADACSLQPSVKLAGTNACAGDEDSSAAGNCTCEMGESSAPPDRGHAAEAVAKKPLNGCTLQYLDDDDDKEGLQSEIDDITEHYRHLFEELNRMQEVALENVHKRWMRKLGKGSG</sequence>
<keyword evidence="11" id="KW-1185">Reference proteome</keyword>
<dbReference type="SUPFAM" id="SSF56112">
    <property type="entry name" value="Protein kinase-like (PK-like)"/>
    <property type="match status" value="1"/>
</dbReference>
<keyword evidence="5" id="KW-0418">Kinase</keyword>
<evidence type="ECO:0000256" key="5">
    <source>
        <dbReference type="ARBA" id="ARBA00022777"/>
    </source>
</evidence>
<dbReference type="InterPro" id="IPR011009">
    <property type="entry name" value="Kinase-like_dom_sf"/>
</dbReference>
<dbReference type="Gene3D" id="3.30.200.20">
    <property type="entry name" value="Phosphorylase Kinase, domain 1"/>
    <property type="match status" value="1"/>
</dbReference>
<evidence type="ECO:0000259" key="9">
    <source>
        <dbReference type="PROSITE" id="PS50011"/>
    </source>
</evidence>
<dbReference type="PANTHER" id="PTHR13902">
    <property type="entry name" value="SERINE/THREONINE-PROTEIN KINASE WNK WITH NO LYSINE -RELATED"/>
    <property type="match status" value="1"/>
</dbReference>
<keyword evidence="4" id="KW-0547">Nucleotide-binding</keyword>
<evidence type="ECO:0000313" key="10">
    <source>
        <dbReference type="EMBL" id="KAJ3684006.1"/>
    </source>
</evidence>
<evidence type="ECO:0000256" key="1">
    <source>
        <dbReference type="ARBA" id="ARBA00012513"/>
    </source>
</evidence>
<dbReference type="SMART" id="SM00220">
    <property type="entry name" value="S_TKc"/>
    <property type="match status" value="1"/>
</dbReference>
<evidence type="ECO:0000256" key="4">
    <source>
        <dbReference type="ARBA" id="ARBA00022741"/>
    </source>
</evidence>
<dbReference type="GO" id="GO:0004674">
    <property type="term" value="F:protein serine/threonine kinase activity"/>
    <property type="evidence" value="ECO:0007669"/>
    <property type="project" value="UniProtKB-KW"/>
</dbReference>
<dbReference type="FunFam" id="3.30.200.20:FF:000075">
    <property type="entry name" value="Probable serine/threonine-protein kinase WNK1"/>
    <property type="match status" value="1"/>
</dbReference>
<comment type="catalytic activity">
    <reaction evidence="8">
        <text>L-seryl-[protein] + ATP = O-phospho-L-seryl-[protein] + ADP + H(+)</text>
        <dbReference type="Rhea" id="RHEA:17989"/>
        <dbReference type="Rhea" id="RHEA-COMP:9863"/>
        <dbReference type="Rhea" id="RHEA-COMP:11604"/>
        <dbReference type="ChEBI" id="CHEBI:15378"/>
        <dbReference type="ChEBI" id="CHEBI:29999"/>
        <dbReference type="ChEBI" id="CHEBI:30616"/>
        <dbReference type="ChEBI" id="CHEBI:83421"/>
        <dbReference type="ChEBI" id="CHEBI:456216"/>
        <dbReference type="EC" id="2.7.11.1"/>
    </reaction>
</comment>
<reference evidence="10 11" key="1">
    <citation type="journal article" date="2022" name="Cell">
        <title>Repeat-based holocentromeres influence genome architecture and karyotype evolution.</title>
        <authorList>
            <person name="Hofstatter P.G."/>
            <person name="Thangavel G."/>
            <person name="Lux T."/>
            <person name="Neumann P."/>
            <person name="Vondrak T."/>
            <person name="Novak P."/>
            <person name="Zhang M."/>
            <person name="Costa L."/>
            <person name="Castellani M."/>
            <person name="Scott A."/>
            <person name="Toegelov H."/>
            <person name="Fuchs J."/>
            <person name="Mata-Sucre Y."/>
            <person name="Dias Y."/>
            <person name="Vanzela A.L.L."/>
            <person name="Huettel B."/>
            <person name="Almeida C.C.S."/>
            <person name="Simkova H."/>
            <person name="Souza G."/>
            <person name="Pedrosa-Harand A."/>
            <person name="Macas J."/>
            <person name="Mayer K.F.X."/>
            <person name="Houben A."/>
            <person name="Marques A."/>
        </authorList>
    </citation>
    <scope>NUCLEOTIDE SEQUENCE [LARGE SCALE GENOMIC DNA]</scope>
    <source>
        <strain evidence="10">RhyTen1mFocal</strain>
    </source>
</reference>
<keyword evidence="3" id="KW-0808">Transferase</keyword>
<dbReference type="InterPro" id="IPR008271">
    <property type="entry name" value="Ser/Thr_kinase_AS"/>
</dbReference>
<dbReference type="Pfam" id="PF00069">
    <property type="entry name" value="Pkinase"/>
    <property type="match status" value="1"/>
</dbReference>
<gene>
    <name evidence="10" type="ORF">LUZ61_013170</name>
</gene>
<evidence type="ECO:0000256" key="6">
    <source>
        <dbReference type="ARBA" id="ARBA00022840"/>
    </source>
</evidence>
<comment type="catalytic activity">
    <reaction evidence="7">
        <text>L-threonyl-[protein] + ATP = O-phospho-L-threonyl-[protein] + ADP + H(+)</text>
        <dbReference type="Rhea" id="RHEA:46608"/>
        <dbReference type="Rhea" id="RHEA-COMP:11060"/>
        <dbReference type="Rhea" id="RHEA-COMP:11605"/>
        <dbReference type="ChEBI" id="CHEBI:15378"/>
        <dbReference type="ChEBI" id="CHEBI:30013"/>
        <dbReference type="ChEBI" id="CHEBI:30616"/>
        <dbReference type="ChEBI" id="CHEBI:61977"/>
        <dbReference type="ChEBI" id="CHEBI:456216"/>
        <dbReference type="EC" id="2.7.11.1"/>
    </reaction>
</comment>
<proteinExistence type="predicted"/>
<accession>A0AAD5Z2J6</accession>
<comment type="caution">
    <text evidence="10">The sequence shown here is derived from an EMBL/GenBank/DDBJ whole genome shotgun (WGS) entry which is preliminary data.</text>
</comment>
<dbReference type="FunFam" id="1.10.510.10:FF:000046">
    <property type="entry name" value="probable serine/threonine-protein kinase WNK9"/>
    <property type="match status" value="1"/>
</dbReference>
<dbReference type="AlphaFoldDB" id="A0AAD5Z2J6"/>
<dbReference type="InterPro" id="IPR000719">
    <property type="entry name" value="Prot_kinase_dom"/>
</dbReference>
<keyword evidence="2" id="KW-0723">Serine/threonine-protein kinase</keyword>
<evidence type="ECO:0000256" key="7">
    <source>
        <dbReference type="ARBA" id="ARBA00047899"/>
    </source>
</evidence>
<dbReference type="GO" id="GO:0005524">
    <property type="term" value="F:ATP binding"/>
    <property type="evidence" value="ECO:0007669"/>
    <property type="project" value="UniProtKB-KW"/>
</dbReference>
<dbReference type="PROSITE" id="PS50011">
    <property type="entry name" value="PROTEIN_KINASE_DOM"/>
    <property type="match status" value="1"/>
</dbReference>
<keyword evidence="6" id="KW-0067">ATP-binding</keyword>
<dbReference type="CDD" id="cd13983">
    <property type="entry name" value="STKc_WNK"/>
    <property type="match status" value="1"/>
</dbReference>
<feature type="domain" description="Protein kinase" evidence="9">
    <location>
        <begin position="31"/>
        <end position="288"/>
    </location>
</feature>
<dbReference type="Gene3D" id="1.10.510.10">
    <property type="entry name" value="Transferase(Phosphotransferase) domain 1"/>
    <property type="match status" value="1"/>
</dbReference>
<dbReference type="PROSITE" id="PS00108">
    <property type="entry name" value="PROTEIN_KINASE_ST"/>
    <property type="match status" value="1"/>
</dbReference>
<organism evidence="10 11">
    <name type="scientific">Rhynchospora tenuis</name>
    <dbReference type="NCBI Taxonomy" id="198213"/>
    <lineage>
        <taxon>Eukaryota</taxon>
        <taxon>Viridiplantae</taxon>
        <taxon>Streptophyta</taxon>
        <taxon>Embryophyta</taxon>
        <taxon>Tracheophyta</taxon>
        <taxon>Spermatophyta</taxon>
        <taxon>Magnoliopsida</taxon>
        <taxon>Liliopsida</taxon>
        <taxon>Poales</taxon>
        <taxon>Cyperaceae</taxon>
        <taxon>Cyperoideae</taxon>
        <taxon>Rhynchosporeae</taxon>
        <taxon>Rhynchospora</taxon>
    </lineage>
</organism>
<evidence type="ECO:0000256" key="8">
    <source>
        <dbReference type="ARBA" id="ARBA00048679"/>
    </source>
</evidence>
<protein>
    <recommendedName>
        <fullName evidence="1">non-specific serine/threonine protein kinase</fullName>
        <ecNumber evidence="1">2.7.11.1</ecNumber>
    </recommendedName>
</protein>
<evidence type="ECO:0000256" key="2">
    <source>
        <dbReference type="ARBA" id="ARBA00022527"/>
    </source>
</evidence>
<dbReference type="EMBL" id="JAMRDG010000002">
    <property type="protein sequence ID" value="KAJ3684006.1"/>
    <property type="molecule type" value="Genomic_DNA"/>
</dbReference>
<dbReference type="InterPro" id="IPR050588">
    <property type="entry name" value="WNK_Ser-Thr_kinase"/>
</dbReference>
<evidence type="ECO:0000256" key="3">
    <source>
        <dbReference type="ARBA" id="ARBA00022679"/>
    </source>
</evidence>
<evidence type="ECO:0000313" key="11">
    <source>
        <dbReference type="Proteomes" id="UP001210211"/>
    </source>
</evidence>
<name>A0AAD5Z2J6_9POAL</name>
<dbReference type="Proteomes" id="UP001210211">
    <property type="component" value="Unassembled WGS sequence"/>
</dbReference>